<keyword evidence="5 6" id="KW-0560">Oxidoreductase</keyword>
<evidence type="ECO:0000256" key="4">
    <source>
        <dbReference type="ARBA" id="ARBA00022617"/>
    </source>
</evidence>
<evidence type="ECO:0000256" key="1">
    <source>
        <dbReference type="ARBA" id="ARBA00003917"/>
    </source>
</evidence>
<dbReference type="PROSITE" id="PS50873">
    <property type="entry name" value="PEROXIDASE_4"/>
    <property type="match status" value="1"/>
</dbReference>
<evidence type="ECO:0000256" key="2">
    <source>
        <dbReference type="ARBA" id="ARBA00005997"/>
    </source>
</evidence>
<protein>
    <recommendedName>
        <fullName evidence="6">Peroxidase</fullName>
        <ecNumber evidence="6">1.11.1.-</ecNumber>
    </recommendedName>
</protein>
<comment type="similarity">
    <text evidence="2">Belongs to the peroxidase family. Cytochrome c peroxidase subfamily.</text>
</comment>
<dbReference type="GO" id="GO:0042744">
    <property type="term" value="P:hydrogen peroxide catabolic process"/>
    <property type="evidence" value="ECO:0007669"/>
    <property type="project" value="TreeGrafter"/>
</dbReference>
<gene>
    <name evidence="8" type="ORF">GTA08_BOTSDO10464</name>
</gene>
<organism evidence="8 9">
    <name type="scientific">Botryosphaeria dothidea</name>
    <dbReference type="NCBI Taxonomy" id="55169"/>
    <lineage>
        <taxon>Eukaryota</taxon>
        <taxon>Fungi</taxon>
        <taxon>Dikarya</taxon>
        <taxon>Ascomycota</taxon>
        <taxon>Pezizomycotina</taxon>
        <taxon>Dothideomycetes</taxon>
        <taxon>Dothideomycetes incertae sedis</taxon>
        <taxon>Botryosphaeriales</taxon>
        <taxon>Botryosphaeriaceae</taxon>
        <taxon>Botryosphaeria</taxon>
    </lineage>
</organism>
<sequence>MKTPALAGLGLLQILPSTAEYVWPSKYDYLEDVLYLHSGYIREGFVDGVNPCSFSSAGEGRQTAAEWVRTAYHDMATHDAAAGTGGLDASIMFETERDENVGDAFNGTFGFISNYYTIRASAADLLALSTVVAVGHCGGPQIPFRAGRVDATEAGPLGVPKPDQDIDTHTQIFAKAGFNTSDMIKMVACGHTLGGIHGKDFPEITFNDTDTNFEHFESNNSFSSFDNTVVTEYLDGSTPNLLVAGQNDTTNSDKRVFGADNNATMHALADPATFQSSCEDILGRMIDTVPSDITLTDPFTPAPIKPYITTFALANATHLTLTGRIRIATDFDSYADQAIHLTYTPRTAQNSSTPLNTTIPTTRAMWKGGTTSGIFRELFAWHEFSVTLPTASSITAFNVTVVRTSTGEQQTYDNAGAGGYALDDALLYQAAQSCRKDGATTITAAVRKEVLSGGGKVGVEMVVKRPRQGVFLPALEVETWEGAAGKEVGEWVLVEVKGELESDSWSTTFDVVAGERRVEFQRMNGLEEECAAL</sequence>
<accession>A0A8H4IIN3</accession>
<dbReference type="PRINTS" id="PR00458">
    <property type="entry name" value="PEROXIDASE"/>
</dbReference>
<dbReference type="SUPFAM" id="SSF48113">
    <property type="entry name" value="Heme-dependent peroxidases"/>
    <property type="match status" value="1"/>
</dbReference>
<keyword evidence="6" id="KW-0732">Signal</keyword>
<feature type="chain" id="PRO_5034371918" description="Peroxidase" evidence="6">
    <location>
        <begin position="20"/>
        <end position="533"/>
    </location>
</feature>
<dbReference type="InterPro" id="IPR002207">
    <property type="entry name" value="Peroxidase_I"/>
</dbReference>
<comment type="caution">
    <text evidence="8">The sequence shown here is derived from an EMBL/GenBank/DDBJ whole genome shotgun (WGS) entry which is preliminary data.</text>
</comment>
<dbReference type="InterPro" id="IPR044831">
    <property type="entry name" value="Ccp1-like"/>
</dbReference>
<dbReference type="PANTHER" id="PTHR31356:SF53">
    <property type="entry name" value="HEME PEROXIDASE"/>
    <property type="match status" value="1"/>
</dbReference>
<dbReference type="Gene3D" id="1.10.420.10">
    <property type="entry name" value="Peroxidase, domain 2"/>
    <property type="match status" value="1"/>
</dbReference>
<evidence type="ECO:0000259" key="7">
    <source>
        <dbReference type="PROSITE" id="PS50873"/>
    </source>
</evidence>
<evidence type="ECO:0000256" key="5">
    <source>
        <dbReference type="ARBA" id="ARBA00023002"/>
    </source>
</evidence>
<dbReference type="GO" id="GO:0004601">
    <property type="term" value="F:peroxidase activity"/>
    <property type="evidence" value="ECO:0007669"/>
    <property type="project" value="UniProtKB-KW"/>
</dbReference>
<feature type="domain" description="Plant heme peroxidase family profile" evidence="7">
    <location>
        <begin position="121"/>
        <end position="326"/>
    </location>
</feature>
<name>A0A8H4IIN3_9PEZI</name>
<dbReference type="GO" id="GO:0000302">
    <property type="term" value="P:response to reactive oxygen species"/>
    <property type="evidence" value="ECO:0007669"/>
    <property type="project" value="TreeGrafter"/>
</dbReference>
<dbReference type="GO" id="GO:0020037">
    <property type="term" value="F:heme binding"/>
    <property type="evidence" value="ECO:0007669"/>
    <property type="project" value="UniProtKB-UniRule"/>
</dbReference>
<dbReference type="GO" id="GO:0046872">
    <property type="term" value="F:metal ion binding"/>
    <property type="evidence" value="ECO:0007669"/>
    <property type="project" value="UniProtKB-UniRule"/>
</dbReference>
<dbReference type="Proteomes" id="UP000572817">
    <property type="component" value="Unassembled WGS sequence"/>
</dbReference>
<dbReference type="Gene3D" id="1.10.520.10">
    <property type="match status" value="1"/>
</dbReference>
<evidence type="ECO:0000256" key="6">
    <source>
        <dbReference type="RuleBase" id="RU363051"/>
    </source>
</evidence>
<reference evidence="8" key="1">
    <citation type="submission" date="2020-04" db="EMBL/GenBank/DDBJ databases">
        <title>Genome Assembly and Annotation of Botryosphaeria dothidea sdau 11-99, a Latent Pathogen of Apple Fruit Ring Rot in China.</title>
        <authorList>
            <person name="Yu C."/>
            <person name="Diao Y."/>
            <person name="Lu Q."/>
            <person name="Zhao J."/>
            <person name="Cui S."/>
            <person name="Peng C."/>
            <person name="He B."/>
            <person name="Liu H."/>
        </authorList>
    </citation>
    <scope>NUCLEOTIDE SEQUENCE [LARGE SCALE GENOMIC DNA]</scope>
    <source>
        <strain evidence="8">Sdau11-99</strain>
    </source>
</reference>
<dbReference type="PANTHER" id="PTHR31356">
    <property type="entry name" value="THYLAKOID LUMENAL 29 KDA PROTEIN, CHLOROPLASTIC-RELATED"/>
    <property type="match status" value="1"/>
</dbReference>
<dbReference type="InterPro" id="IPR010255">
    <property type="entry name" value="Haem_peroxidase_sf"/>
</dbReference>
<dbReference type="InterPro" id="IPR002016">
    <property type="entry name" value="Haem_peroxidase"/>
</dbReference>
<dbReference type="GO" id="GO:0034599">
    <property type="term" value="P:cellular response to oxidative stress"/>
    <property type="evidence" value="ECO:0007669"/>
    <property type="project" value="InterPro"/>
</dbReference>
<keyword evidence="3 6" id="KW-0575">Peroxidase</keyword>
<keyword evidence="4" id="KW-0408">Iron</keyword>
<comment type="function">
    <text evidence="1">Destroys radicals which are normally produced within the cells and which are toxic to biological systems.</text>
</comment>
<evidence type="ECO:0000313" key="8">
    <source>
        <dbReference type="EMBL" id="KAF4301770.1"/>
    </source>
</evidence>
<dbReference type="Pfam" id="PF00141">
    <property type="entry name" value="peroxidase"/>
    <property type="match status" value="1"/>
</dbReference>
<dbReference type="PRINTS" id="PR00459">
    <property type="entry name" value="ASPEROXIDASE"/>
</dbReference>
<keyword evidence="9" id="KW-1185">Reference proteome</keyword>
<dbReference type="OrthoDB" id="5985073at2759"/>
<keyword evidence="4" id="KW-0479">Metal-binding</keyword>
<proteinExistence type="inferred from homology"/>
<evidence type="ECO:0000256" key="3">
    <source>
        <dbReference type="ARBA" id="ARBA00022559"/>
    </source>
</evidence>
<dbReference type="AlphaFoldDB" id="A0A8H4IIN3"/>
<dbReference type="EC" id="1.11.1.-" evidence="6"/>
<dbReference type="EMBL" id="WWBZ02000073">
    <property type="protein sequence ID" value="KAF4301770.1"/>
    <property type="molecule type" value="Genomic_DNA"/>
</dbReference>
<feature type="signal peptide" evidence="6">
    <location>
        <begin position="1"/>
        <end position="19"/>
    </location>
</feature>
<evidence type="ECO:0000313" key="9">
    <source>
        <dbReference type="Proteomes" id="UP000572817"/>
    </source>
</evidence>
<keyword evidence="4" id="KW-0349">Heme</keyword>